<dbReference type="PANTHER" id="PTHR38039">
    <property type="entry name" value="TOXIN YOEB"/>
    <property type="match status" value="1"/>
</dbReference>
<evidence type="ECO:0000256" key="6">
    <source>
        <dbReference type="ARBA" id="ARBA00030388"/>
    </source>
</evidence>
<dbReference type="Proteomes" id="UP001596283">
    <property type="component" value="Unassembled WGS sequence"/>
</dbReference>
<evidence type="ECO:0000313" key="9">
    <source>
        <dbReference type="Proteomes" id="UP001596283"/>
    </source>
</evidence>
<dbReference type="InterPro" id="IPR035093">
    <property type="entry name" value="RelE/ParE_toxin_dom_sf"/>
</dbReference>
<dbReference type="Pfam" id="PF06769">
    <property type="entry name" value="YoeB_toxin"/>
    <property type="match status" value="1"/>
</dbReference>
<keyword evidence="4" id="KW-0255">Endonuclease</keyword>
<name>A0ABW1TH10_9LACO</name>
<keyword evidence="9" id="KW-1185">Reference proteome</keyword>
<dbReference type="NCBIfam" id="TIGR02116">
    <property type="entry name" value="toxin_Txe_YoeB"/>
    <property type="match status" value="1"/>
</dbReference>
<evidence type="ECO:0000256" key="7">
    <source>
        <dbReference type="ARBA" id="ARBA00050056"/>
    </source>
</evidence>
<dbReference type="Gene3D" id="3.30.2310.20">
    <property type="entry name" value="RelE-like"/>
    <property type="match status" value="1"/>
</dbReference>
<comment type="caution">
    <text evidence="8">The sequence shown here is derived from an EMBL/GenBank/DDBJ whole genome shotgun (WGS) entry which is preliminary data.</text>
</comment>
<reference evidence="9" key="1">
    <citation type="journal article" date="2019" name="Int. J. Syst. Evol. Microbiol.">
        <title>The Global Catalogue of Microorganisms (GCM) 10K type strain sequencing project: providing services to taxonomists for standard genome sequencing and annotation.</title>
        <authorList>
            <consortium name="The Broad Institute Genomics Platform"/>
            <consortium name="The Broad Institute Genome Sequencing Center for Infectious Disease"/>
            <person name="Wu L."/>
            <person name="Ma J."/>
        </authorList>
    </citation>
    <scope>NUCLEOTIDE SEQUENCE [LARGE SCALE GENOMIC DNA]</scope>
    <source>
        <strain evidence="9">CCM 8908</strain>
    </source>
</reference>
<organism evidence="8 9">
    <name type="scientific">Levilactobacillus fujinensis</name>
    <dbReference type="NCBI Taxonomy" id="2486024"/>
    <lineage>
        <taxon>Bacteria</taxon>
        <taxon>Bacillati</taxon>
        <taxon>Bacillota</taxon>
        <taxon>Bacilli</taxon>
        <taxon>Lactobacillales</taxon>
        <taxon>Lactobacillaceae</taxon>
        <taxon>Levilactobacillus</taxon>
    </lineage>
</organism>
<sequence>MNNNFSENVWTDYQWLLKNNKPSLKRVNNLLRDIARHPFTGIGKPEPLHGNYAGTWSRRVNHKDRLIYTIKDNDILIYICRTHYSQK</sequence>
<protein>
    <recommendedName>
        <fullName evidence="7">Endoribonuclease YoeB</fullName>
    </recommendedName>
    <alternativeName>
        <fullName evidence="6">Putative mRNA interferase YoeB</fullName>
    </alternativeName>
</protein>
<comment type="similarity">
    <text evidence="1">Belongs to the YoeB family.</text>
</comment>
<evidence type="ECO:0000256" key="5">
    <source>
        <dbReference type="ARBA" id="ARBA00022801"/>
    </source>
</evidence>
<dbReference type="PANTHER" id="PTHR38039:SF1">
    <property type="entry name" value="TOXIN YOEB"/>
    <property type="match status" value="1"/>
</dbReference>
<evidence type="ECO:0000256" key="4">
    <source>
        <dbReference type="ARBA" id="ARBA00022759"/>
    </source>
</evidence>
<dbReference type="InterPro" id="IPR009614">
    <property type="entry name" value="YoeB_toxin"/>
</dbReference>
<evidence type="ECO:0000256" key="2">
    <source>
        <dbReference type="ARBA" id="ARBA00022649"/>
    </source>
</evidence>
<keyword evidence="2" id="KW-1277">Toxin-antitoxin system</keyword>
<keyword evidence="5" id="KW-0378">Hydrolase</keyword>
<keyword evidence="3" id="KW-0540">Nuclease</keyword>
<proteinExistence type="inferred from homology"/>
<dbReference type="RefSeq" id="WP_125687615.1">
    <property type="nucleotide sequence ID" value="NZ_JBHSSI010000033.1"/>
</dbReference>
<accession>A0ABW1TH10</accession>
<evidence type="ECO:0000256" key="3">
    <source>
        <dbReference type="ARBA" id="ARBA00022722"/>
    </source>
</evidence>
<dbReference type="SUPFAM" id="SSF143011">
    <property type="entry name" value="RelE-like"/>
    <property type="match status" value="1"/>
</dbReference>
<evidence type="ECO:0000256" key="1">
    <source>
        <dbReference type="ARBA" id="ARBA00008172"/>
    </source>
</evidence>
<evidence type="ECO:0000313" key="8">
    <source>
        <dbReference type="EMBL" id="MFC6260515.1"/>
    </source>
</evidence>
<gene>
    <name evidence="8" type="ORF">ACFP1C_06085</name>
</gene>
<dbReference type="EMBL" id="JBHSSI010000033">
    <property type="protein sequence ID" value="MFC6260515.1"/>
    <property type="molecule type" value="Genomic_DNA"/>
</dbReference>